<gene>
    <name evidence="3" type="ORF">EDD52_13813</name>
</gene>
<organism evidence="3 4">
    <name type="scientific">Primorskyibacter sedentarius</name>
    <dbReference type="NCBI Taxonomy" id="745311"/>
    <lineage>
        <taxon>Bacteria</taxon>
        <taxon>Pseudomonadati</taxon>
        <taxon>Pseudomonadota</taxon>
        <taxon>Alphaproteobacteria</taxon>
        <taxon>Rhodobacterales</taxon>
        <taxon>Roseobacteraceae</taxon>
        <taxon>Primorskyibacter</taxon>
    </lineage>
</organism>
<dbReference type="OrthoDB" id="7798185at2"/>
<dbReference type="SUPFAM" id="SSF55347">
    <property type="entry name" value="Glyceraldehyde-3-phosphate dehydrogenase-like, C-terminal domain"/>
    <property type="match status" value="1"/>
</dbReference>
<feature type="domain" description="GFO/IDH/MocA-like oxidoreductase" evidence="2">
    <location>
        <begin position="138"/>
        <end position="269"/>
    </location>
</feature>
<dbReference type="PANTHER" id="PTHR43377:SF1">
    <property type="entry name" value="BILIVERDIN REDUCTASE A"/>
    <property type="match status" value="1"/>
</dbReference>
<dbReference type="GO" id="GO:0000166">
    <property type="term" value="F:nucleotide binding"/>
    <property type="evidence" value="ECO:0007669"/>
    <property type="project" value="InterPro"/>
</dbReference>
<dbReference type="SUPFAM" id="SSF51735">
    <property type="entry name" value="NAD(P)-binding Rossmann-fold domains"/>
    <property type="match status" value="1"/>
</dbReference>
<dbReference type="EMBL" id="SLZU01000038">
    <property type="protein sequence ID" value="TCS52482.1"/>
    <property type="molecule type" value="Genomic_DNA"/>
</dbReference>
<comment type="caution">
    <text evidence="3">The sequence shown here is derived from an EMBL/GenBank/DDBJ whole genome shotgun (WGS) entry which is preliminary data.</text>
</comment>
<reference evidence="3 4" key="1">
    <citation type="submission" date="2019-03" db="EMBL/GenBank/DDBJ databases">
        <title>Genomic Encyclopedia of Type Strains, Phase IV (KMG-IV): sequencing the most valuable type-strain genomes for metagenomic binning, comparative biology and taxonomic classification.</title>
        <authorList>
            <person name="Goeker M."/>
        </authorList>
    </citation>
    <scope>NUCLEOTIDE SEQUENCE [LARGE SCALE GENOMIC DNA]</scope>
    <source>
        <strain evidence="3 4">DSM 104836</strain>
    </source>
</reference>
<evidence type="ECO:0000259" key="2">
    <source>
        <dbReference type="Pfam" id="PF22725"/>
    </source>
</evidence>
<dbReference type="Gene3D" id="3.40.50.720">
    <property type="entry name" value="NAD(P)-binding Rossmann-like Domain"/>
    <property type="match status" value="1"/>
</dbReference>
<dbReference type="InterPro" id="IPR036291">
    <property type="entry name" value="NAD(P)-bd_dom_sf"/>
</dbReference>
<dbReference type="Proteomes" id="UP000295696">
    <property type="component" value="Unassembled WGS sequence"/>
</dbReference>
<dbReference type="RefSeq" id="WP_132248844.1">
    <property type="nucleotide sequence ID" value="NZ_SLZU01000038.1"/>
</dbReference>
<dbReference type="Pfam" id="PF22725">
    <property type="entry name" value="GFO_IDH_MocA_C3"/>
    <property type="match status" value="1"/>
</dbReference>
<proteinExistence type="predicted"/>
<dbReference type="Pfam" id="PF01408">
    <property type="entry name" value="GFO_IDH_MocA"/>
    <property type="match status" value="1"/>
</dbReference>
<dbReference type="InterPro" id="IPR051450">
    <property type="entry name" value="Gfo/Idh/MocA_Oxidoreductases"/>
</dbReference>
<dbReference type="InterPro" id="IPR055170">
    <property type="entry name" value="GFO_IDH_MocA-like_dom"/>
</dbReference>
<keyword evidence="4" id="KW-1185">Reference proteome</keyword>
<name>A0A4V2ULQ3_9RHOB</name>
<sequence>MTSSNGLIRAAIIGAGHFAYRMHIPVLAKRPEVVLDSVCRLGRRELDLIADEFGFAFATEDWREVLERDIDIAVIASPHNLHYEQAKAFLEKGCHVLVEKPMCLDPADAWDLVQLAEASGRELLVAYGWNYKQGLDEAREMIGEIGEIEHVVCHMASFTRGIFSGGGMSKWQHIAIQPERSTWEAPDQGGGYAYGQLSHALGILYWLTDLRAASVRSILYEAPSNIDLHDAAAVRFANGATGVFSGSCGVPDGHGFEVDIRIYGSKGSVLLDIETERLALKLPSGETRVAEVPQGAWTYSCEGPANRLVDIALGQGRNESPGEVGARAVETLHAIVASGQSKGAEQTINQIQKAAAE</sequence>
<evidence type="ECO:0000313" key="4">
    <source>
        <dbReference type="Proteomes" id="UP000295696"/>
    </source>
</evidence>
<evidence type="ECO:0000259" key="1">
    <source>
        <dbReference type="Pfam" id="PF01408"/>
    </source>
</evidence>
<dbReference type="PANTHER" id="PTHR43377">
    <property type="entry name" value="BILIVERDIN REDUCTASE A"/>
    <property type="match status" value="1"/>
</dbReference>
<dbReference type="Gene3D" id="3.30.360.10">
    <property type="entry name" value="Dihydrodipicolinate Reductase, domain 2"/>
    <property type="match status" value="1"/>
</dbReference>
<accession>A0A4V2ULQ3</accession>
<protein>
    <submittedName>
        <fullName evidence="3">Putative dehydrogenase</fullName>
    </submittedName>
</protein>
<dbReference type="InterPro" id="IPR000683">
    <property type="entry name" value="Gfo/Idh/MocA-like_OxRdtase_N"/>
</dbReference>
<evidence type="ECO:0000313" key="3">
    <source>
        <dbReference type="EMBL" id="TCS52482.1"/>
    </source>
</evidence>
<feature type="domain" description="Gfo/Idh/MocA-like oxidoreductase N-terminal" evidence="1">
    <location>
        <begin position="8"/>
        <end position="127"/>
    </location>
</feature>
<dbReference type="AlphaFoldDB" id="A0A4V2ULQ3"/>